<dbReference type="Pfam" id="PF12697">
    <property type="entry name" value="Abhydrolase_6"/>
    <property type="match status" value="1"/>
</dbReference>
<name>A0ABZ2LVB0_9BACT</name>
<sequence length="299" mass="32269">MNSLESLTSQARVFASRWGFALLDRSPPALAGELPGKIAGKWATNLFMETRRGGRDLPVGIPAGATAKPVRDGEKVRNVYVWGKSGPMVVLVHGWGADSAAMCSLVRPLRQRGYRVVAFDGPAHGSNQGRRTTMTEFVASVREVLERFDPAAEVRAIVGHSLGGLAAVAASKLSQRVPERMVLLSAPSCLNEALRSFVGFWGISSRIEQQIRKELSRSHGVPIEHWDVRTLASRDRFPALVLHDQDDSFVPFAQADIVANALGSTARIELTKGLGHARILADQRTTSLVADFVAGAQAA</sequence>
<feature type="domain" description="AB hydrolase-1" evidence="1">
    <location>
        <begin position="89"/>
        <end position="242"/>
    </location>
</feature>
<dbReference type="SUPFAM" id="SSF53474">
    <property type="entry name" value="alpha/beta-Hydrolases"/>
    <property type="match status" value="1"/>
</dbReference>
<dbReference type="GO" id="GO:0016787">
    <property type="term" value="F:hydrolase activity"/>
    <property type="evidence" value="ECO:0007669"/>
    <property type="project" value="UniProtKB-KW"/>
</dbReference>
<accession>A0ABZ2LVB0</accession>
<reference evidence="2 3" key="1">
    <citation type="submission" date="2021-12" db="EMBL/GenBank/DDBJ databases">
        <title>Discovery of the Pendulisporaceae a myxobacterial family with distinct sporulation behavior and unique specialized metabolism.</title>
        <authorList>
            <person name="Garcia R."/>
            <person name="Popoff A."/>
            <person name="Bader C.D."/>
            <person name="Loehr J."/>
            <person name="Walesch S."/>
            <person name="Walt C."/>
            <person name="Boldt J."/>
            <person name="Bunk B."/>
            <person name="Haeckl F.J.F.P.J."/>
            <person name="Gunesch A.P."/>
            <person name="Birkelbach J."/>
            <person name="Nuebel U."/>
            <person name="Pietschmann T."/>
            <person name="Bach T."/>
            <person name="Mueller R."/>
        </authorList>
    </citation>
    <scope>NUCLEOTIDE SEQUENCE [LARGE SCALE GENOMIC DNA]</scope>
    <source>
        <strain evidence="2 3">MSr11954</strain>
    </source>
</reference>
<gene>
    <name evidence="2" type="ORF">LZC94_41355</name>
</gene>
<dbReference type="Gene3D" id="3.40.50.1820">
    <property type="entry name" value="alpha/beta hydrolase"/>
    <property type="match status" value="1"/>
</dbReference>
<dbReference type="PANTHER" id="PTHR43798">
    <property type="entry name" value="MONOACYLGLYCEROL LIPASE"/>
    <property type="match status" value="1"/>
</dbReference>
<keyword evidence="3" id="KW-1185">Reference proteome</keyword>
<dbReference type="InterPro" id="IPR050266">
    <property type="entry name" value="AB_hydrolase_sf"/>
</dbReference>
<protein>
    <submittedName>
        <fullName evidence="2">Alpha/beta hydrolase</fullName>
    </submittedName>
</protein>
<keyword evidence="2" id="KW-0378">Hydrolase</keyword>
<evidence type="ECO:0000313" key="2">
    <source>
        <dbReference type="EMBL" id="WXB14260.1"/>
    </source>
</evidence>
<dbReference type="PANTHER" id="PTHR43798:SF33">
    <property type="entry name" value="HYDROLASE, PUTATIVE (AFU_ORTHOLOGUE AFUA_2G14860)-RELATED"/>
    <property type="match status" value="1"/>
</dbReference>
<evidence type="ECO:0000259" key="1">
    <source>
        <dbReference type="Pfam" id="PF12697"/>
    </source>
</evidence>
<proteinExistence type="predicted"/>
<dbReference type="Proteomes" id="UP001370348">
    <property type="component" value="Chromosome"/>
</dbReference>
<dbReference type="InterPro" id="IPR029058">
    <property type="entry name" value="AB_hydrolase_fold"/>
</dbReference>
<dbReference type="EMBL" id="CP089984">
    <property type="protein sequence ID" value="WXB14260.1"/>
    <property type="molecule type" value="Genomic_DNA"/>
</dbReference>
<dbReference type="RefSeq" id="WP_394823880.1">
    <property type="nucleotide sequence ID" value="NZ_CP089984.1"/>
</dbReference>
<evidence type="ECO:0000313" key="3">
    <source>
        <dbReference type="Proteomes" id="UP001370348"/>
    </source>
</evidence>
<dbReference type="InterPro" id="IPR000073">
    <property type="entry name" value="AB_hydrolase_1"/>
</dbReference>
<organism evidence="2 3">
    <name type="scientific">Pendulispora albinea</name>
    <dbReference type="NCBI Taxonomy" id="2741071"/>
    <lineage>
        <taxon>Bacteria</taxon>
        <taxon>Pseudomonadati</taxon>
        <taxon>Myxococcota</taxon>
        <taxon>Myxococcia</taxon>
        <taxon>Myxococcales</taxon>
        <taxon>Sorangiineae</taxon>
        <taxon>Pendulisporaceae</taxon>
        <taxon>Pendulispora</taxon>
    </lineage>
</organism>